<dbReference type="AlphaFoldDB" id="A0A2L2BPI0"/>
<name>A0A2L2BPI0_9MICO</name>
<keyword evidence="4" id="KW-1185">Reference proteome</keyword>
<protein>
    <submittedName>
        <fullName evidence="3">DUF4245-like protein</fullName>
    </submittedName>
</protein>
<proteinExistence type="predicted"/>
<organism evidence="3 4">
    <name type="scientific">Pontimonas salivibrio</name>
    <dbReference type="NCBI Taxonomy" id="1159327"/>
    <lineage>
        <taxon>Bacteria</taxon>
        <taxon>Bacillati</taxon>
        <taxon>Actinomycetota</taxon>
        <taxon>Actinomycetes</taxon>
        <taxon>Micrococcales</taxon>
        <taxon>Microbacteriaceae</taxon>
        <taxon>Pontimonas</taxon>
    </lineage>
</organism>
<keyword evidence="2" id="KW-0812">Transmembrane</keyword>
<dbReference type="EMBL" id="CP026923">
    <property type="protein sequence ID" value="AVG23522.1"/>
    <property type="molecule type" value="Genomic_DNA"/>
</dbReference>
<dbReference type="Proteomes" id="UP000243077">
    <property type="component" value="Chromosome"/>
</dbReference>
<evidence type="ECO:0000313" key="3">
    <source>
        <dbReference type="EMBL" id="AVG23522.1"/>
    </source>
</evidence>
<evidence type="ECO:0000256" key="2">
    <source>
        <dbReference type="SAM" id="Phobius"/>
    </source>
</evidence>
<accession>A0A2L2BPI0</accession>
<sequence length="215" mass="22946">MPASASIRPEKPRMSNQETPEEARARKEEAKRLRRQRQNIRNLVASIGASLGIVVFLVLVVARPDETIPQPIDYEAVASQAAPSAPADLIVPDLDDTWSSNRATISDETFGQMWAIGLISTTGDYVEIAQVFSPSGDALTEIIGPGGDQSETTLAGSDTIRWTLIDRSGVSDPGNASYALTADTTMGLVVVSGTTESGVLFIASTIQRGYPAIWP</sequence>
<dbReference type="KEGG" id="psai:C3B54_11532"/>
<dbReference type="Pfam" id="PF14030">
    <property type="entry name" value="DUF4245"/>
    <property type="match status" value="1"/>
</dbReference>
<evidence type="ECO:0000313" key="4">
    <source>
        <dbReference type="Proteomes" id="UP000243077"/>
    </source>
</evidence>
<feature type="transmembrane region" description="Helical" evidence="2">
    <location>
        <begin position="40"/>
        <end position="62"/>
    </location>
</feature>
<evidence type="ECO:0000256" key="1">
    <source>
        <dbReference type="SAM" id="MobiDB-lite"/>
    </source>
</evidence>
<feature type="region of interest" description="Disordered" evidence="1">
    <location>
        <begin position="1"/>
        <end position="28"/>
    </location>
</feature>
<dbReference type="InterPro" id="IPR025339">
    <property type="entry name" value="DUF4245"/>
</dbReference>
<gene>
    <name evidence="3" type="ORF">C3B54_11532</name>
</gene>
<keyword evidence="2" id="KW-1133">Transmembrane helix</keyword>
<reference evidence="3 4" key="1">
    <citation type="submission" date="2018-02" db="EMBL/GenBank/DDBJ databases">
        <title>Complete genome of the streamlined marine actinobacterium Pontimonas salivibrio CL-TW6 adapted to coastal planktonic lifestype.</title>
        <authorList>
            <person name="Cho B.C."/>
            <person name="Hardies S.C."/>
            <person name="Jang G.I."/>
            <person name="Hwang C.Y."/>
        </authorList>
    </citation>
    <scope>NUCLEOTIDE SEQUENCE [LARGE SCALE GENOMIC DNA]</scope>
    <source>
        <strain evidence="3 4">CL-TW6</strain>
    </source>
</reference>
<keyword evidence="2" id="KW-0472">Membrane</keyword>